<evidence type="ECO:0000256" key="1">
    <source>
        <dbReference type="ARBA" id="ARBA00022801"/>
    </source>
</evidence>
<dbReference type="PRINTS" id="PR00412">
    <property type="entry name" value="EPOXHYDRLASE"/>
</dbReference>
<dbReference type="InterPro" id="IPR029058">
    <property type="entry name" value="AB_hydrolase_fold"/>
</dbReference>
<comment type="caution">
    <text evidence="4">The sequence shown here is derived from an EMBL/GenBank/DDBJ whole genome shotgun (WGS) entry which is preliminary data.</text>
</comment>
<dbReference type="GO" id="GO:0016787">
    <property type="term" value="F:hydrolase activity"/>
    <property type="evidence" value="ECO:0007669"/>
    <property type="project" value="UniProtKB-KW"/>
</dbReference>
<keyword evidence="5" id="KW-1185">Reference proteome</keyword>
<evidence type="ECO:0000259" key="3">
    <source>
        <dbReference type="Pfam" id="PF00561"/>
    </source>
</evidence>
<protein>
    <submittedName>
        <fullName evidence="4">Epoxide hydrolase EphF</fullName>
    </submittedName>
</protein>
<dbReference type="PANTHER" id="PTHR43329">
    <property type="entry name" value="EPOXIDE HYDROLASE"/>
    <property type="match status" value="1"/>
</dbReference>
<evidence type="ECO:0000256" key="2">
    <source>
        <dbReference type="SAM" id="MobiDB-lite"/>
    </source>
</evidence>
<sequence>MWDAVVAELPMRRSIRPDLRGAGASDVPRGGYGLASQIAELCALLDALELDRVDIVAHDWAALVALGLAFASPERLRRLVIVGVPHPFIRISPALVRAMPSMWFDFVLAAPGIGPAALRRGRQRILRTLLVDYCARERSDDEIEGYLAPYRDPARARAGSALYRRLILPTFLAILAGRYRRRRLEVPTLVVYGADDPIVARMGMQSASRWAAHLEVHALAGASHFVPEERPAELARVIRVFLDGDAAQRDSGSSAAATGPVAGSADAASGEA</sequence>
<dbReference type="EMBL" id="BSVA01000001">
    <property type="protein sequence ID" value="GMA89631.1"/>
    <property type="molecule type" value="Genomic_DNA"/>
</dbReference>
<dbReference type="InterPro" id="IPR000639">
    <property type="entry name" value="Epox_hydrolase-like"/>
</dbReference>
<reference evidence="5" key="1">
    <citation type="journal article" date="2019" name="Int. J. Syst. Evol. Microbiol.">
        <title>The Global Catalogue of Microorganisms (GCM) 10K type strain sequencing project: providing services to taxonomists for standard genome sequencing and annotation.</title>
        <authorList>
            <consortium name="The Broad Institute Genomics Platform"/>
            <consortium name="The Broad Institute Genome Sequencing Center for Infectious Disease"/>
            <person name="Wu L."/>
            <person name="Ma J."/>
        </authorList>
    </citation>
    <scope>NUCLEOTIDE SEQUENCE [LARGE SCALE GENOMIC DNA]</scope>
    <source>
        <strain evidence="5">NBRC 108755</strain>
    </source>
</reference>
<dbReference type="Gene3D" id="3.40.50.1820">
    <property type="entry name" value="alpha/beta hydrolase"/>
    <property type="match status" value="1"/>
</dbReference>
<proteinExistence type="predicted"/>
<dbReference type="Proteomes" id="UP001157069">
    <property type="component" value="Unassembled WGS sequence"/>
</dbReference>
<name>A0ABQ6JSH6_9MICO</name>
<dbReference type="Pfam" id="PF00561">
    <property type="entry name" value="Abhydrolase_1"/>
    <property type="match status" value="1"/>
</dbReference>
<evidence type="ECO:0000313" key="4">
    <source>
        <dbReference type="EMBL" id="GMA89631.1"/>
    </source>
</evidence>
<evidence type="ECO:0000313" key="5">
    <source>
        <dbReference type="Proteomes" id="UP001157069"/>
    </source>
</evidence>
<keyword evidence="1 4" id="KW-0378">Hydrolase</keyword>
<gene>
    <name evidence="4" type="primary">ephF</name>
    <name evidence="4" type="ORF">GCM10025869_01600</name>
</gene>
<feature type="region of interest" description="Disordered" evidence="2">
    <location>
        <begin position="249"/>
        <end position="272"/>
    </location>
</feature>
<organism evidence="4 5">
    <name type="scientific">Homoserinibacter gongjuensis</name>
    <dbReference type="NCBI Taxonomy" id="1162968"/>
    <lineage>
        <taxon>Bacteria</taxon>
        <taxon>Bacillati</taxon>
        <taxon>Actinomycetota</taxon>
        <taxon>Actinomycetes</taxon>
        <taxon>Micrococcales</taxon>
        <taxon>Microbacteriaceae</taxon>
        <taxon>Homoserinibacter</taxon>
    </lineage>
</organism>
<dbReference type="SUPFAM" id="SSF53474">
    <property type="entry name" value="alpha/beta-Hydrolases"/>
    <property type="match status" value="1"/>
</dbReference>
<dbReference type="InterPro" id="IPR000073">
    <property type="entry name" value="AB_hydrolase_1"/>
</dbReference>
<feature type="domain" description="AB hydrolase-1" evidence="3">
    <location>
        <begin position="12"/>
        <end position="231"/>
    </location>
</feature>
<accession>A0ABQ6JSH6</accession>